<feature type="transmembrane region" description="Helical" evidence="9">
    <location>
        <begin position="432"/>
        <end position="451"/>
    </location>
</feature>
<feature type="transmembrane region" description="Helical" evidence="9">
    <location>
        <begin position="517"/>
        <end position="534"/>
    </location>
</feature>
<dbReference type="OrthoDB" id="196709at2759"/>
<evidence type="ECO:0000256" key="4">
    <source>
        <dbReference type="ARBA" id="ARBA00022502"/>
    </source>
</evidence>
<keyword evidence="4" id="KW-0337">GPI-anchor biosynthesis</keyword>
<proteinExistence type="inferred from homology"/>
<dbReference type="Pfam" id="PF06432">
    <property type="entry name" value="GPI2"/>
    <property type="match status" value="1"/>
</dbReference>
<feature type="transmembrane region" description="Helical" evidence="9">
    <location>
        <begin position="575"/>
        <end position="598"/>
    </location>
</feature>
<reference evidence="10 11" key="1">
    <citation type="journal article" date="2016" name="Genome Biol. Evol.">
        <title>Divergent and convergent evolution of fungal pathogenicity.</title>
        <authorList>
            <person name="Shang Y."/>
            <person name="Xiao G."/>
            <person name="Zheng P."/>
            <person name="Cen K."/>
            <person name="Zhan S."/>
            <person name="Wang C."/>
        </authorList>
    </citation>
    <scope>NUCLEOTIDE SEQUENCE [LARGE SCALE GENOMIC DNA]</scope>
    <source>
        <strain evidence="10 11">ARSEF 7405</strain>
    </source>
</reference>
<dbReference type="EMBL" id="AZGZ01000031">
    <property type="protein sequence ID" value="KZZ87708.1"/>
    <property type="molecule type" value="Genomic_DNA"/>
</dbReference>
<feature type="transmembrane region" description="Helical" evidence="9">
    <location>
        <begin position="249"/>
        <end position="277"/>
    </location>
</feature>
<dbReference type="UniPathway" id="UPA00196"/>
<organism evidence="10 11">
    <name type="scientific">Ascosphaera apis ARSEF 7405</name>
    <dbReference type="NCBI Taxonomy" id="392613"/>
    <lineage>
        <taxon>Eukaryota</taxon>
        <taxon>Fungi</taxon>
        <taxon>Dikarya</taxon>
        <taxon>Ascomycota</taxon>
        <taxon>Pezizomycotina</taxon>
        <taxon>Eurotiomycetes</taxon>
        <taxon>Eurotiomycetidae</taxon>
        <taxon>Onygenales</taxon>
        <taxon>Ascosphaeraceae</taxon>
        <taxon>Ascosphaera</taxon>
    </lineage>
</organism>
<comment type="subcellular location">
    <subcellularLocation>
        <location evidence="1">Membrane</location>
        <topology evidence="1">Multi-pass membrane protein</topology>
    </subcellularLocation>
</comment>
<gene>
    <name evidence="10" type="ORF">AAP_05412</name>
</gene>
<evidence type="ECO:0000256" key="7">
    <source>
        <dbReference type="ARBA" id="ARBA00023136"/>
    </source>
</evidence>
<keyword evidence="5 9" id="KW-0812">Transmembrane</keyword>
<feature type="region of interest" description="Disordered" evidence="8">
    <location>
        <begin position="72"/>
        <end position="130"/>
    </location>
</feature>
<dbReference type="Proteomes" id="UP000242877">
    <property type="component" value="Unassembled WGS sequence"/>
</dbReference>
<keyword evidence="6 9" id="KW-1133">Transmembrane helix</keyword>
<feature type="region of interest" description="Disordered" evidence="8">
    <location>
        <begin position="316"/>
        <end position="336"/>
    </location>
</feature>
<evidence type="ECO:0000256" key="1">
    <source>
        <dbReference type="ARBA" id="ARBA00004141"/>
    </source>
</evidence>
<evidence type="ECO:0000256" key="8">
    <source>
        <dbReference type="SAM" id="MobiDB-lite"/>
    </source>
</evidence>
<feature type="compositionally biased region" description="Polar residues" evidence="8">
    <location>
        <begin position="372"/>
        <end position="381"/>
    </location>
</feature>
<feature type="transmembrane region" description="Helical" evidence="9">
    <location>
        <begin position="463"/>
        <end position="481"/>
    </location>
</feature>
<feature type="compositionally biased region" description="Polar residues" evidence="8">
    <location>
        <begin position="13"/>
        <end position="29"/>
    </location>
</feature>
<feature type="transmembrane region" description="Helical" evidence="9">
    <location>
        <begin position="541"/>
        <end position="563"/>
    </location>
</feature>
<evidence type="ECO:0000256" key="6">
    <source>
        <dbReference type="ARBA" id="ARBA00022989"/>
    </source>
</evidence>
<dbReference type="GO" id="GO:0016740">
    <property type="term" value="F:transferase activity"/>
    <property type="evidence" value="ECO:0007669"/>
    <property type="project" value="UniProtKB-KW"/>
</dbReference>
<dbReference type="AlphaFoldDB" id="A0A167VLK5"/>
<evidence type="ECO:0000313" key="10">
    <source>
        <dbReference type="EMBL" id="KZZ87708.1"/>
    </source>
</evidence>
<name>A0A167VLK5_9EURO</name>
<dbReference type="GO" id="GO:0000506">
    <property type="term" value="C:glycosylphosphatidylinositol-N-acetylglucosaminyltransferase (GPI-GnT) complex"/>
    <property type="evidence" value="ECO:0007669"/>
    <property type="project" value="TreeGrafter"/>
</dbReference>
<sequence>MAMDDSSEPAQLDSMTSGVQPPNMTQDSTFLKPDDARSQAQQHHKSQHHHHHSHHYRPHHHLYRRHLHHVSGEILSPTVPPRRSSFTSSSERRGHDNSDDSSSIEEHPHRDFHGQPPSDSAPPSSHRAPLLDASGALATTATTTTTKENALSAADLRLPATLSLTGSATPSSPLSSMSYPLKCDKFPPRRRYGIEGSAPTTQIHRKNSRPRGAWKKLLWVKQSYPDNYTDTETFLDHLQRNPRLRPYDFWPLMADFTVITQHVCSVVIFLCCFIGIFQERISPVAVVSWGTVCSILGWVLWDFWVGRQEQEAERKGKQKLAEAMEDDLTPPSMTPSVINVPGELSNTGLTDTSTVNVSRASDRASEIAPETAATQSEYTGSGSLDEIPAQMSFASTDTPKAGPAYYPRDAFYPPLIPVSPSGISPRNRQRLATAKSALLIFCALMGLSPILKSLTKSTTSDSIWAMSCWLLIINIFFFDYGSGERSPAAKFPASLSTNAALMASTVLASRLPSTTHVFSLTLFSIEVFGLFPVFRRQLRAISWTGHVSLTVALVVFAGAAIGLTTSRSGTSYVPVITGVILFGIGTAFAMGICSWWLISLQKYKNVVIGPWDPARPVLRRRWDY</sequence>
<keyword evidence="7 9" id="KW-0472">Membrane</keyword>
<dbReference type="InterPro" id="IPR009450">
    <property type="entry name" value="Plno_GlcNAc_GPI2"/>
</dbReference>
<dbReference type="VEuPathDB" id="FungiDB:AAP_05412"/>
<comment type="caution">
    <text evidence="10">The sequence shown here is derived from an EMBL/GenBank/DDBJ whole genome shotgun (WGS) entry which is preliminary data.</text>
</comment>
<evidence type="ECO:0000256" key="2">
    <source>
        <dbReference type="ARBA" id="ARBA00004687"/>
    </source>
</evidence>
<feature type="compositionally biased region" description="Basic residues" evidence="8">
    <location>
        <begin position="42"/>
        <end position="60"/>
    </location>
</feature>
<comment type="similarity">
    <text evidence="3">Belongs to the PIGC family.</text>
</comment>
<feature type="region of interest" description="Disordered" evidence="8">
    <location>
        <begin position="360"/>
        <end position="381"/>
    </location>
</feature>
<protein>
    <submittedName>
        <fullName evidence="10">Phosphatidylinositol:UDP-GlcNAc transferase PIG-C</fullName>
    </submittedName>
</protein>
<keyword evidence="11" id="KW-1185">Reference proteome</keyword>
<feature type="compositionally biased region" description="Basic and acidic residues" evidence="8">
    <location>
        <begin position="90"/>
        <end position="113"/>
    </location>
</feature>
<dbReference type="PANTHER" id="PTHR12982">
    <property type="entry name" value="PHOSPHATIDYLINOSITOL GLYCAN, CLASS C"/>
    <property type="match status" value="1"/>
</dbReference>
<accession>A0A167VLK5</accession>
<evidence type="ECO:0000256" key="3">
    <source>
        <dbReference type="ARBA" id="ARBA00008321"/>
    </source>
</evidence>
<feature type="region of interest" description="Disordered" evidence="8">
    <location>
        <begin position="1"/>
        <end position="60"/>
    </location>
</feature>
<evidence type="ECO:0000256" key="5">
    <source>
        <dbReference type="ARBA" id="ARBA00022692"/>
    </source>
</evidence>
<dbReference type="GO" id="GO:0006506">
    <property type="term" value="P:GPI anchor biosynthetic process"/>
    <property type="evidence" value="ECO:0007669"/>
    <property type="project" value="UniProtKB-UniPathway"/>
</dbReference>
<keyword evidence="10" id="KW-0808">Transferase</keyword>
<evidence type="ECO:0000313" key="11">
    <source>
        <dbReference type="Proteomes" id="UP000242877"/>
    </source>
</evidence>
<evidence type="ECO:0000256" key="9">
    <source>
        <dbReference type="SAM" id="Phobius"/>
    </source>
</evidence>
<feature type="transmembrane region" description="Helical" evidence="9">
    <location>
        <begin position="283"/>
        <end position="305"/>
    </location>
</feature>
<comment type="pathway">
    <text evidence="2">Glycolipid biosynthesis; glycosylphosphatidylinositol-anchor biosynthesis.</text>
</comment>
<dbReference type="PANTHER" id="PTHR12982:SF0">
    <property type="entry name" value="PHOSPHATIDYLINOSITOL N-ACETYLGLUCOSAMINYLTRANSFERASE SUBUNIT C"/>
    <property type="match status" value="1"/>
</dbReference>